<keyword evidence="2" id="KW-1185">Reference proteome</keyword>
<accession>A0A1J1HL32</accession>
<evidence type="ECO:0000313" key="1">
    <source>
        <dbReference type="EMBL" id="CRK88643.1"/>
    </source>
</evidence>
<dbReference type="AlphaFoldDB" id="A0A1J1HL32"/>
<organism evidence="1 2">
    <name type="scientific">Clunio marinus</name>
    <dbReference type="NCBI Taxonomy" id="568069"/>
    <lineage>
        <taxon>Eukaryota</taxon>
        <taxon>Metazoa</taxon>
        <taxon>Ecdysozoa</taxon>
        <taxon>Arthropoda</taxon>
        <taxon>Hexapoda</taxon>
        <taxon>Insecta</taxon>
        <taxon>Pterygota</taxon>
        <taxon>Neoptera</taxon>
        <taxon>Endopterygota</taxon>
        <taxon>Diptera</taxon>
        <taxon>Nematocera</taxon>
        <taxon>Chironomoidea</taxon>
        <taxon>Chironomidae</taxon>
        <taxon>Clunio</taxon>
    </lineage>
</organism>
<protein>
    <submittedName>
        <fullName evidence="1">CLUMA_CG002424, isoform A</fullName>
    </submittedName>
</protein>
<reference evidence="1 2" key="1">
    <citation type="submission" date="2015-04" db="EMBL/GenBank/DDBJ databases">
        <authorList>
            <person name="Syromyatnikov M.Y."/>
            <person name="Popov V.N."/>
        </authorList>
    </citation>
    <scope>NUCLEOTIDE SEQUENCE [LARGE SCALE GENOMIC DNA]</scope>
</reference>
<dbReference type="Proteomes" id="UP000183832">
    <property type="component" value="Unassembled WGS sequence"/>
</dbReference>
<sequence>MEYNSLLLANYAVDTSVEMRIREPNEKSPQEPIKLVIADHDEEIKLTRKCRKFKFSLEISRCFYEDCNCALHGKLLQ</sequence>
<gene>
    <name evidence="1" type="ORF">CLUMA_CG002424</name>
</gene>
<proteinExistence type="predicted"/>
<evidence type="ECO:0000313" key="2">
    <source>
        <dbReference type="Proteomes" id="UP000183832"/>
    </source>
</evidence>
<dbReference type="EMBL" id="CVRI01000009">
    <property type="protein sequence ID" value="CRK88643.1"/>
    <property type="molecule type" value="Genomic_DNA"/>
</dbReference>
<name>A0A1J1HL32_9DIPT</name>